<feature type="domain" description="Type ISP restriction-modification enzyme LLaBIII C-terminal specificity" evidence="9">
    <location>
        <begin position="145"/>
        <end position="489"/>
    </location>
</feature>
<feature type="coiled-coil region" evidence="8">
    <location>
        <begin position="171"/>
        <end position="198"/>
    </location>
</feature>
<dbReference type="GO" id="GO:0004519">
    <property type="term" value="F:endonuclease activity"/>
    <property type="evidence" value="ECO:0007669"/>
    <property type="project" value="UniProtKB-KW"/>
</dbReference>
<dbReference type="SUPFAM" id="SSF54786">
    <property type="entry name" value="YcfA/nrd intein domain"/>
    <property type="match status" value="1"/>
</dbReference>
<keyword evidence="2" id="KW-1277">Toxin-antitoxin system</keyword>
<accession>A0A926URF9</accession>
<dbReference type="Gene3D" id="3.30.920.30">
    <property type="entry name" value="Hypothetical protein"/>
    <property type="match status" value="1"/>
</dbReference>
<dbReference type="InterPro" id="IPR012933">
    <property type="entry name" value="HicA_mRNA_interferase"/>
</dbReference>
<evidence type="ECO:0000259" key="9">
    <source>
        <dbReference type="Pfam" id="PF18135"/>
    </source>
</evidence>
<keyword evidence="4" id="KW-0255">Endonuclease</keyword>
<keyword evidence="3" id="KW-0540">Nuclease</keyword>
<evidence type="ECO:0000256" key="8">
    <source>
        <dbReference type="SAM" id="Coils"/>
    </source>
</evidence>
<evidence type="ECO:0000256" key="3">
    <source>
        <dbReference type="ARBA" id="ARBA00022722"/>
    </source>
</evidence>
<evidence type="ECO:0000256" key="4">
    <source>
        <dbReference type="ARBA" id="ARBA00022759"/>
    </source>
</evidence>
<keyword evidence="8" id="KW-0175">Coiled coil</keyword>
<dbReference type="Pfam" id="PF18135">
    <property type="entry name" value="Type_ISP_C"/>
    <property type="match status" value="1"/>
</dbReference>
<keyword evidence="6" id="KW-0694">RNA-binding</keyword>
<reference evidence="10" key="1">
    <citation type="journal article" date="2015" name="ISME J.">
        <title>Draft Genome Sequence of Streptomyces incarnatus NRRL8089, which Produces the Nucleoside Antibiotic Sinefungin.</title>
        <authorList>
            <person name="Oshima K."/>
            <person name="Hattori M."/>
            <person name="Shimizu H."/>
            <person name="Fukuda K."/>
            <person name="Nemoto M."/>
            <person name="Inagaki K."/>
            <person name="Tamura T."/>
        </authorList>
    </citation>
    <scope>NUCLEOTIDE SEQUENCE</scope>
    <source>
        <strain evidence="10">FACHB-1277</strain>
    </source>
</reference>
<evidence type="ECO:0000256" key="1">
    <source>
        <dbReference type="ARBA" id="ARBA00006620"/>
    </source>
</evidence>
<sequence>MSQWSSAKPRKVLAALEKIGWKVKRQTGSHKILERDGCDDYVFTFADNDLIEATKLTDIAKKTGLKPEDVKRAEIYYARMDEFWRKEQKLSCLEKFESLQNVDWQEIQPDKKYIWLTNGMEDEFSEFISIGNKDSRSRQDDSVDSIFQVFSNGLHSSRDAWVYNFNSDELSSNIQKTIDAYNEQVNRWNQKGAKLTNADDFVTYDDSKISWSSTLKIYLKRGVLNNYNSEQIRFALYRPFCKQFLYFDDTLNDRRGLFPYIFPNLEIEKKNQVICLTGSGSEKPFLVIGSNQISDLHLNGSGCTTQCFPFYFYDEDGTNRRENITDWALEQFQTHYQDPKITKWDIFHYTYALLHHPHYRQRYAANLKRELPRIPFAPEFHPFATAGKRLTEIHINYEQQPEYRLKYIENKDLPIDWRVEKMRLSKDKTQIKYNDFLTLAGIPPETFEYKLGNRSALDWIIDQYQVSTDKRSGITNDPNRLDDEEYIVRLIKQVITVSLETVKIVKGLSDLGIPKN</sequence>
<dbReference type="Pfam" id="PF07927">
    <property type="entry name" value="HicA_toxin"/>
    <property type="match status" value="1"/>
</dbReference>
<evidence type="ECO:0000313" key="10">
    <source>
        <dbReference type="EMBL" id="MBD2149880.1"/>
    </source>
</evidence>
<organism evidence="10 11">
    <name type="scientific">Pseudanabaena cinerea FACHB-1277</name>
    <dbReference type="NCBI Taxonomy" id="2949581"/>
    <lineage>
        <taxon>Bacteria</taxon>
        <taxon>Bacillati</taxon>
        <taxon>Cyanobacteriota</taxon>
        <taxon>Cyanophyceae</taxon>
        <taxon>Pseudanabaenales</taxon>
        <taxon>Pseudanabaenaceae</taxon>
        <taxon>Pseudanabaena</taxon>
        <taxon>Pseudanabaena cinerea</taxon>
    </lineage>
</organism>
<evidence type="ECO:0000256" key="5">
    <source>
        <dbReference type="ARBA" id="ARBA00022801"/>
    </source>
</evidence>
<comment type="caution">
    <text evidence="10">The sequence shown here is derived from an EMBL/GenBank/DDBJ whole genome shotgun (WGS) entry which is preliminary data.</text>
</comment>
<keyword evidence="5" id="KW-0378">Hydrolase</keyword>
<keyword evidence="11" id="KW-1185">Reference proteome</keyword>
<evidence type="ECO:0000256" key="6">
    <source>
        <dbReference type="ARBA" id="ARBA00022884"/>
    </source>
</evidence>
<reference evidence="10" key="2">
    <citation type="submission" date="2020-08" db="EMBL/GenBank/DDBJ databases">
        <authorList>
            <person name="Chen M."/>
            <person name="Teng W."/>
            <person name="Zhao L."/>
            <person name="Hu C."/>
            <person name="Zhou Y."/>
            <person name="Han B."/>
            <person name="Song L."/>
            <person name="Shu W."/>
        </authorList>
    </citation>
    <scope>NUCLEOTIDE SEQUENCE</scope>
    <source>
        <strain evidence="10">FACHB-1277</strain>
    </source>
</reference>
<gene>
    <name evidence="10" type="ORF">H6F44_07050</name>
</gene>
<dbReference type="InterPro" id="IPR041635">
    <property type="entry name" value="Type_ISP_LLaBIII_C"/>
</dbReference>
<dbReference type="InterPro" id="IPR038570">
    <property type="entry name" value="HicA_sf"/>
</dbReference>
<name>A0A926URF9_9CYAN</name>
<evidence type="ECO:0000256" key="7">
    <source>
        <dbReference type="ARBA" id="ARBA00023016"/>
    </source>
</evidence>
<dbReference type="GO" id="GO:0016787">
    <property type="term" value="F:hydrolase activity"/>
    <property type="evidence" value="ECO:0007669"/>
    <property type="project" value="UniProtKB-KW"/>
</dbReference>
<proteinExistence type="inferred from homology"/>
<protein>
    <submittedName>
        <fullName evidence="10">Type II toxin-antitoxin system HicA family toxin</fullName>
    </submittedName>
</protein>
<dbReference type="RefSeq" id="WP_190350247.1">
    <property type="nucleotide sequence ID" value="NZ_JACJPY010000015.1"/>
</dbReference>
<evidence type="ECO:0000256" key="2">
    <source>
        <dbReference type="ARBA" id="ARBA00022649"/>
    </source>
</evidence>
<dbReference type="EMBL" id="JACJPY010000015">
    <property type="protein sequence ID" value="MBD2149880.1"/>
    <property type="molecule type" value="Genomic_DNA"/>
</dbReference>
<comment type="similarity">
    <text evidence="1">Belongs to the HicA mRNA interferase family.</text>
</comment>
<dbReference type="Proteomes" id="UP000631421">
    <property type="component" value="Unassembled WGS sequence"/>
</dbReference>
<dbReference type="AlphaFoldDB" id="A0A926URF9"/>
<evidence type="ECO:0000313" key="11">
    <source>
        <dbReference type="Proteomes" id="UP000631421"/>
    </source>
</evidence>
<dbReference type="GO" id="GO:0003729">
    <property type="term" value="F:mRNA binding"/>
    <property type="evidence" value="ECO:0007669"/>
    <property type="project" value="InterPro"/>
</dbReference>
<keyword evidence="7" id="KW-0346">Stress response</keyword>